<keyword evidence="2" id="KW-1185">Reference proteome</keyword>
<accession>A0ACB9TEJ0</accession>
<reference evidence="1" key="1">
    <citation type="submission" date="2022-04" db="EMBL/GenBank/DDBJ databases">
        <title>Chromosome-scale genome assembly of Holotrichia oblita Faldermann.</title>
        <authorList>
            <person name="Rongchong L."/>
        </authorList>
    </citation>
    <scope>NUCLEOTIDE SEQUENCE</scope>
    <source>
        <strain evidence="1">81SQS9</strain>
    </source>
</reference>
<evidence type="ECO:0000313" key="1">
    <source>
        <dbReference type="EMBL" id="KAI4465210.1"/>
    </source>
</evidence>
<protein>
    <submittedName>
        <fullName evidence="1">N-acetyltransferase-related</fullName>
    </submittedName>
</protein>
<proteinExistence type="predicted"/>
<evidence type="ECO:0000313" key="2">
    <source>
        <dbReference type="Proteomes" id="UP001056778"/>
    </source>
</evidence>
<dbReference type="EMBL" id="CM043017">
    <property type="protein sequence ID" value="KAI4465210.1"/>
    <property type="molecule type" value="Genomic_DNA"/>
</dbReference>
<sequence>MEKFDLKVAATLLPIMDGTESKTRQLIEGIELYDTLLDKDGKNSLTNYILKTRLNSIAKIKLKSTYSSNTELVKDLKTYCIIKQSACALSAKLHTIKQGSQSISDYGKTIEDLMINLTLSQANEDDNKTKTLNEVNERIAINSFANGLSSGELRTIIKARNYINLSAAIQGALDEEMNTPKPVFHARSIHSSAKKGRSQYGYTNNYHHTHRGKFRQHPDVNRTNKTHNNYRQSNLVIIKNDLSTKCRGDKGDSIKNMLESVMTKLDKVLLCQGTFENRLLELEEKVNKMGLPSGQAAHNSIVSPVVPTISNVVQNNSTTDSRRCDRMTFSHNLKIMDLIPKFDDRHGCPAAFLISIKRVTTADTTDIQLYNILRSSLVNDAVTWFSVVDSTFSSFDEFEALFLHKFWLKRNKIKLEVTYTWENLMPEREIRVNNIITFSIDIMILKFIKP</sequence>
<organism evidence="1 2">
    <name type="scientific">Holotrichia oblita</name>
    <name type="common">Chafer beetle</name>
    <dbReference type="NCBI Taxonomy" id="644536"/>
    <lineage>
        <taxon>Eukaryota</taxon>
        <taxon>Metazoa</taxon>
        <taxon>Ecdysozoa</taxon>
        <taxon>Arthropoda</taxon>
        <taxon>Hexapoda</taxon>
        <taxon>Insecta</taxon>
        <taxon>Pterygota</taxon>
        <taxon>Neoptera</taxon>
        <taxon>Endopterygota</taxon>
        <taxon>Coleoptera</taxon>
        <taxon>Polyphaga</taxon>
        <taxon>Scarabaeiformia</taxon>
        <taxon>Scarabaeidae</taxon>
        <taxon>Melolonthinae</taxon>
        <taxon>Holotrichia</taxon>
    </lineage>
</organism>
<dbReference type="Proteomes" id="UP001056778">
    <property type="component" value="Chromosome 3"/>
</dbReference>
<gene>
    <name evidence="1" type="ORF">MML48_3g00011803</name>
</gene>
<comment type="caution">
    <text evidence="1">The sequence shown here is derived from an EMBL/GenBank/DDBJ whole genome shotgun (WGS) entry which is preliminary data.</text>
</comment>
<name>A0ACB9TEJ0_HOLOL</name>